<organism evidence="1">
    <name type="scientific">Citrobacter freundii</name>
    <dbReference type="NCBI Taxonomy" id="546"/>
    <lineage>
        <taxon>Bacteria</taxon>
        <taxon>Pseudomonadati</taxon>
        <taxon>Pseudomonadota</taxon>
        <taxon>Gammaproteobacteria</taxon>
        <taxon>Enterobacterales</taxon>
        <taxon>Enterobacteriaceae</taxon>
        <taxon>Citrobacter</taxon>
        <taxon>Citrobacter freundii complex</taxon>
    </lineage>
</organism>
<name>A0AAI9HFV0_CITFR</name>
<gene>
    <name evidence="1" type="ORF">PQQ21_001810</name>
</gene>
<proteinExistence type="predicted"/>
<dbReference type="RefSeq" id="WP_174332523.1">
    <property type="nucleotide sequence ID" value="NZ_CAXOME010000001.1"/>
</dbReference>
<reference evidence="1" key="1">
    <citation type="submission" date="2024-02" db="EMBL/GenBank/DDBJ databases">
        <authorList>
            <consortium name="Clinical and Environmental Microbiology Branch: Whole genome sequencing antimicrobial resistance pathogens in the healthcare setting"/>
        </authorList>
    </citation>
    <scope>NUCLEOTIDE SEQUENCE</scope>
    <source>
        <strain evidence="1">2023GN-00102</strain>
    </source>
</reference>
<comment type="caution">
    <text evidence="1">The sequence shown here is derived from an EMBL/GenBank/DDBJ whole genome shotgun (WGS) entry which is preliminary data.</text>
</comment>
<dbReference type="EMBL" id="ABKLER030000006">
    <property type="protein sequence ID" value="EMN4144567.1"/>
    <property type="molecule type" value="Genomic_DNA"/>
</dbReference>
<protein>
    <submittedName>
        <fullName evidence="1">Uncharacterized protein</fullName>
    </submittedName>
</protein>
<sequence>MKTAHYYASRNAKFLVIGINGKITEERYEVSGKSEARKLAAELSAKVWNF</sequence>
<accession>A0AAI9HFV0</accession>
<dbReference type="AlphaFoldDB" id="A0AAI9HFV0"/>
<evidence type="ECO:0000313" key="1">
    <source>
        <dbReference type="EMBL" id="EMN4144567.1"/>
    </source>
</evidence>